<dbReference type="PRINTS" id="PR01780">
    <property type="entry name" value="LANTIREGPROT"/>
</dbReference>
<dbReference type="STRING" id="29341.RSJ17_07000"/>
<keyword evidence="8" id="KW-0812">Transmembrane</keyword>
<dbReference type="InterPro" id="IPR008358">
    <property type="entry name" value="Sig_transdc_His_kin/Pase_MprB"/>
</dbReference>
<keyword evidence="5" id="KW-0808">Transferase</keyword>
<dbReference type="GO" id="GO:0004721">
    <property type="term" value="F:phosphoprotein phosphatase activity"/>
    <property type="evidence" value="ECO:0007669"/>
    <property type="project" value="TreeGrafter"/>
</dbReference>
<evidence type="ECO:0000259" key="9">
    <source>
        <dbReference type="PROSITE" id="PS50109"/>
    </source>
</evidence>
<dbReference type="SMART" id="SM00387">
    <property type="entry name" value="HATPase_c"/>
    <property type="match status" value="1"/>
</dbReference>
<feature type="domain" description="Histidine kinase" evidence="9">
    <location>
        <begin position="91"/>
        <end position="305"/>
    </location>
</feature>
<dbReference type="Gene3D" id="3.30.565.10">
    <property type="entry name" value="Histidine kinase-like ATPase, C-terminal domain"/>
    <property type="match status" value="1"/>
</dbReference>
<dbReference type="PROSITE" id="PS50109">
    <property type="entry name" value="HIS_KIN"/>
    <property type="match status" value="1"/>
</dbReference>
<dbReference type="RefSeq" id="WP_052268312.1">
    <property type="nucleotide sequence ID" value="NZ_AYSO01000020.1"/>
</dbReference>
<dbReference type="InterPro" id="IPR036890">
    <property type="entry name" value="HATPase_C_sf"/>
</dbReference>
<dbReference type="GO" id="GO:0016036">
    <property type="term" value="P:cellular response to phosphate starvation"/>
    <property type="evidence" value="ECO:0007669"/>
    <property type="project" value="TreeGrafter"/>
</dbReference>
<dbReference type="PANTHER" id="PTHR45453">
    <property type="entry name" value="PHOSPHATE REGULON SENSOR PROTEIN PHOR"/>
    <property type="match status" value="1"/>
</dbReference>
<keyword evidence="6 10" id="KW-0418">Kinase</keyword>
<dbReference type="EC" id="2.7.13.3" evidence="3"/>
<keyword evidence="7" id="KW-0902">Two-component regulatory system</keyword>
<comment type="caution">
    <text evidence="10">The sequence shown here is derived from an EMBL/GenBank/DDBJ whole genome shotgun (WGS) entry which is preliminary data.</text>
</comment>
<evidence type="ECO:0000256" key="4">
    <source>
        <dbReference type="ARBA" id="ARBA00022553"/>
    </source>
</evidence>
<dbReference type="SUPFAM" id="SSF47384">
    <property type="entry name" value="Homodimeric domain of signal transducing histidine kinase"/>
    <property type="match status" value="1"/>
</dbReference>
<dbReference type="InterPro" id="IPR050351">
    <property type="entry name" value="BphY/WalK/GraS-like"/>
</dbReference>
<evidence type="ECO:0000256" key="7">
    <source>
        <dbReference type="ARBA" id="ARBA00023012"/>
    </source>
</evidence>
<comment type="catalytic activity">
    <reaction evidence="1">
        <text>ATP + protein L-histidine = ADP + protein N-phospho-L-histidine.</text>
        <dbReference type="EC" id="2.7.13.3"/>
    </reaction>
</comment>
<evidence type="ECO:0000256" key="6">
    <source>
        <dbReference type="ARBA" id="ARBA00022777"/>
    </source>
</evidence>
<dbReference type="Gene3D" id="1.10.287.130">
    <property type="match status" value="1"/>
</dbReference>
<keyword evidence="11" id="KW-1185">Reference proteome</keyword>
<evidence type="ECO:0000256" key="2">
    <source>
        <dbReference type="ARBA" id="ARBA00004370"/>
    </source>
</evidence>
<dbReference type="SUPFAM" id="SSF55874">
    <property type="entry name" value="ATPase domain of HSP90 chaperone/DNA topoisomerase II/histidine kinase"/>
    <property type="match status" value="1"/>
</dbReference>
<dbReference type="GO" id="GO:0000155">
    <property type="term" value="F:phosphorelay sensor kinase activity"/>
    <property type="evidence" value="ECO:0007669"/>
    <property type="project" value="InterPro"/>
</dbReference>
<comment type="subcellular location">
    <subcellularLocation>
        <location evidence="2">Membrane</location>
    </subcellularLocation>
</comment>
<dbReference type="EMBL" id="AYSO01000020">
    <property type="protein sequence ID" value="KIE44330.1"/>
    <property type="molecule type" value="Genomic_DNA"/>
</dbReference>
<evidence type="ECO:0000313" key="10">
    <source>
        <dbReference type="EMBL" id="KIE44330.1"/>
    </source>
</evidence>
<dbReference type="InterPro" id="IPR003661">
    <property type="entry name" value="HisK_dim/P_dom"/>
</dbReference>
<gene>
    <name evidence="10" type="ORF">U732_839</name>
</gene>
<dbReference type="InterPro" id="IPR036097">
    <property type="entry name" value="HisK_dim/P_sf"/>
</dbReference>
<dbReference type="CDD" id="cd00082">
    <property type="entry name" value="HisKA"/>
    <property type="match status" value="1"/>
</dbReference>
<dbReference type="Pfam" id="PF00512">
    <property type="entry name" value="HisKA"/>
    <property type="match status" value="1"/>
</dbReference>
<accession>A0A0C1U9P5</accession>
<keyword evidence="8" id="KW-0472">Membrane</keyword>
<dbReference type="InterPro" id="IPR003594">
    <property type="entry name" value="HATPase_dom"/>
</dbReference>
<protein>
    <recommendedName>
        <fullName evidence="3">histidine kinase</fullName>
        <ecNumber evidence="3">2.7.13.3</ecNumber>
    </recommendedName>
</protein>
<dbReference type="AlphaFoldDB" id="A0A0C1U9P5"/>
<reference evidence="10 11" key="1">
    <citation type="journal article" date="2015" name="Infect. Genet. Evol.">
        <title>Genomic sequences of six botulinum neurotoxin-producing strains representing three clostridial species illustrate the mobility and diversity of botulinum neurotoxin genes.</title>
        <authorList>
            <person name="Smith T.J."/>
            <person name="Hill K.K."/>
            <person name="Xie G."/>
            <person name="Foley B.T."/>
            <person name="Williamson C.H."/>
            <person name="Foster J.T."/>
            <person name="Johnson S.L."/>
            <person name="Chertkov O."/>
            <person name="Teshima H."/>
            <person name="Gibbons H.S."/>
            <person name="Johnsky L.A."/>
            <person name="Karavis M.A."/>
            <person name="Smith L.A."/>
        </authorList>
    </citation>
    <scope>NUCLEOTIDE SEQUENCE [LARGE SCALE GENOMIC DNA]</scope>
    <source>
        <strain evidence="10 11">CDC 2741</strain>
    </source>
</reference>
<evidence type="ECO:0000256" key="8">
    <source>
        <dbReference type="SAM" id="Phobius"/>
    </source>
</evidence>
<evidence type="ECO:0000256" key="5">
    <source>
        <dbReference type="ARBA" id="ARBA00022679"/>
    </source>
</evidence>
<sequence length="307" mass="35680">MSREIIWFIIILVIVLIFFIYREWKYRRRIQETLHILDDIIEGNENRKIHVGAKEAIAPLVFKINQLVDSYQKDKVRAFRAEQARKQMLSNLSHDVRTPLTSVLGYLDALCDGMAGEESEEYLHIAKNKAYALKEYIDELFTIAQIDANEIQLVFEPIDLFELLRSELIGWIPTLQKENITLEVQIPDEESFVNGDQHALIRIFSNLLQNAFRYGRNNHFIGVSAWDDETDVYFEVWDKGPGLSSDEISRVFERLYREDSSRSTKGHGLGLAISKELVQKMQGRIFMESTPHIKTFVQVSLPKSKKK</sequence>
<dbReference type="GO" id="GO:0005886">
    <property type="term" value="C:plasma membrane"/>
    <property type="evidence" value="ECO:0007669"/>
    <property type="project" value="TreeGrafter"/>
</dbReference>
<dbReference type="OrthoDB" id="335833at2"/>
<organism evidence="10 11">
    <name type="scientific">Clostridium argentinense CDC 2741</name>
    <dbReference type="NCBI Taxonomy" id="1418104"/>
    <lineage>
        <taxon>Bacteria</taxon>
        <taxon>Bacillati</taxon>
        <taxon>Bacillota</taxon>
        <taxon>Clostridia</taxon>
        <taxon>Eubacteriales</taxon>
        <taxon>Clostridiaceae</taxon>
        <taxon>Clostridium</taxon>
    </lineage>
</organism>
<evidence type="ECO:0000313" key="11">
    <source>
        <dbReference type="Proteomes" id="UP000031366"/>
    </source>
</evidence>
<proteinExistence type="predicted"/>
<name>A0A0C1U9P5_9CLOT</name>
<feature type="transmembrane region" description="Helical" evidence="8">
    <location>
        <begin position="6"/>
        <end position="24"/>
    </location>
</feature>
<evidence type="ECO:0000256" key="3">
    <source>
        <dbReference type="ARBA" id="ARBA00012438"/>
    </source>
</evidence>
<dbReference type="InterPro" id="IPR005467">
    <property type="entry name" value="His_kinase_dom"/>
</dbReference>
<dbReference type="Pfam" id="PF02518">
    <property type="entry name" value="HATPase_c"/>
    <property type="match status" value="1"/>
</dbReference>
<dbReference type="SMART" id="SM00388">
    <property type="entry name" value="HisKA"/>
    <property type="match status" value="1"/>
</dbReference>
<keyword evidence="8" id="KW-1133">Transmembrane helix</keyword>
<keyword evidence="4" id="KW-0597">Phosphoprotein</keyword>
<dbReference type="Proteomes" id="UP000031366">
    <property type="component" value="Unassembled WGS sequence"/>
</dbReference>
<dbReference type="PANTHER" id="PTHR45453:SF1">
    <property type="entry name" value="PHOSPHATE REGULON SENSOR PROTEIN PHOR"/>
    <property type="match status" value="1"/>
</dbReference>
<evidence type="ECO:0000256" key="1">
    <source>
        <dbReference type="ARBA" id="ARBA00000085"/>
    </source>
</evidence>